<evidence type="ECO:0000313" key="2">
    <source>
        <dbReference type="Proteomes" id="UP001059844"/>
    </source>
</evidence>
<protein>
    <submittedName>
        <fullName evidence="1">Uncharacterized protein</fullName>
    </submittedName>
</protein>
<keyword evidence="2" id="KW-1185">Reference proteome</keyword>
<name>A0ABY5ISQ9_9FLAO</name>
<reference evidence="1" key="1">
    <citation type="submission" date="2022-07" db="EMBL/GenBank/DDBJ databases">
        <title>Isolation, identification, and degradation of a PFOSA degrading strain from sewage treatment plant.</title>
        <authorList>
            <person name="Zhang L."/>
            <person name="Huo Y."/>
        </authorList>
    </citation>
    <scope>NUCLEOTIDE SEQUENCE</scope>
    <source>
        <strain evidence="1">C1</strain>
    </source>
</reference>
<dbReference type="EMBL" id="CP101751">
    <property type="protein sequence ID" value="UUC44567.1"/>
    <property type="molecule type" value="Genomic_DNA"/>
</dbReference>
<proteinExistence type="predicted"/>
<sequence length="222" mass="26194">MKTVLWLVTVFFSITIQAQNIQQIDSLNVVLCQSLKDLGTIDEQGIDKVLEKHLPDFFERHKIDTKEKSDSIHMLIYFRLQKECHPFVAYLATLDENKSDWKILNEKPKNNSTKAELKKFFSTTDFYYKEYEGNSITVKINSNQYSEKFEDGSFSKLEFIKTSDSTFSLKFIESDNRKRKNLSVKGEIYHYGIYGKGDTYYDVWTTTDNKQYYAFRFYIGKP</sequence>
<dbReference type="Proteomes" id="UP001059844">
    <property type="component" value="Chromosome"/>
</dbReference>
<gene>
    <name evidence="1" type="ORF">NOX80_13105</name>
</gene>
<organism evidence="1 2">
    <name type="scientific">Flavobacterium cerinum</name>
    <dbReference type="NCBI Taxonomy" id="2502784"/>
    <lineage>
        <taxon>Bacteria</taxon>
        <taxon>Pseudomonadati</taxon>
        <taxon>Bacteroidota</taxon>
        <taxon>Flavobacteriia</taxon>
        <taxon>Flavobacteriales</taxon>
        <taxon>Flavobacteriaceae</taxon>
        <taxon>Flavobacterium</taxon>
    </lineage>
</organism>
<evidence type="ECO:0000313" key="1">
    <source>
        <dbReference type="EMBL" id="UUC44567.1"/>
    </source>
</evidence>
<dbReference type="RefSeq" id="WP_256550245.1">
    <property type="nucleotide sequence ID" value="NZ_CP101751.1"/>
</dbReference>
<accession>A0ABY5ISQ9</accession>